<name>A0A6A4HWL1_9AGAR</name>
<protein>
    <submittedName>
        <fullName evidence="2">Uncharacterized protein</fullName>
    </submittedName>
</protein>
<proteinExistence type="predicted"/>
<keyword evidence="1" id="KW-0732">Signal</keyword>
<dbReference type="AlphaFoldDB" id="A0A6A4HWL1"/>
<accession>A0A6A4HWL1</accession>
<gene>
    <name evidence="2" type="ORF">BT96DRAFT_514971</name>
</gene>
<evidence type="ECO:0000313" key="3">
    <source>
        <dbReference type="Proteomes" id="UP000799118"/>
    </source>
</evidence>
<evidence type="ECO:0000313" key="2">
    <source>
        <dbReference type="EMBL" id="KAE9402879.1"/>
    </source>
</evidence>
<dbReference type="EMBL" id="ML769430">
    <property type="protein sequence ID" value="KAE9402879.1"/>
    <property type="molecule type" value="Genomic_DNA"/>
</dbReference>
<feature type="signal peptide" evidence="1">
    <location>
        <begin position="1"/>
        <end position="18"/>
    </location>
</feature>
<keyword evidence="3" id="KW-1185">Reference proteome</keyword>
<dbReference type="Proteomes" id="UP000799118">
    <property type="component" value="Unassembled WGS sequence"/>
</dbReference>
<reference evidence="2" key="1">
    <citation type="journal article" date="2019" name="Environ. Microbiol.">
        <title>Fungal ecological strategies reflected in gene transcription - a case study of two litter decomposers.</title>
        <authorList>
            <person name="Barbi F."/>
            <person name="Kohler A."/>
            <person name="Barry K."/>
            <person name="Baskaran P."/>
            <person name="Daum C."/>
            <person name="Fauchery L."/>
            <person name="Ihrmark K."/>
            <person name="Kuo A."/>
            <person name="LaButti K."/>
            <person name="Lipzen A."/>
            <person name="Morin E."/>
            <person name="Grigoriev I.V."/>
            <person name="Henrissat B."/>
            <person name="Lindahl B."/>
            <person name="Martin F."/>
        </authorList>
    </citation>
    <scope>NUCLEOTIDE SEQUENCE</scope>
    <source>
        <strain evidence="2">JB14</strain>
    </source>
</reference>
<feature type="chain" id="PRO_5025398647" evidence="1">
    <location>
        <begin position="19"/>
        <end position="78"/>
    </location>
</feature>
<sequence>MSETFMNFLLCNLILASSKNSCQHKPLKWAGHALEHNGLHPSHSRRELGQGRDLGSPIDVLHLDMYEKNFVRKGGQAK</sequence>
<organism evidence="2 3">
    <name type="scientific">Gymnopus androsaceus JB14</name>
    <dbReference type="NCBI Taxonomy" id="1447944"/>
    <lineage>
        <taxon>Eukaryota</taxon>
        <taxon>Fungi</taxon>
        <taxon>Dikarya</taxon>
        <taxon>Basidiomycota</taxon>
        <taxon>Agaricomycotina</taxon>
        <taxon>Agaricomycetes</taxon>
        <taxon>Agaricomycetidae</taxon>
        <taxon>Agaricales</taxon>
        <taxon>Marasmiineae</taxon>
        <taxon>Omphalotaceae</taxon>
        <taxon>Gymnopus</taxon>
    </lineage>
</organism>
<evidence type="ECO:0000256" key="1">
    <source>
        <dbReference type="SAM" id="SignalP"/>
    </source>
</evidence>